<proteinExistence type="predicted"/>
<dbReference type="RefSeq" id="WP_378111375.1">
    <property type="nucleotide sequence ID" value="NZ_JBHSNC010000024.1"/>
</dbReference>
<dbReference type="Proteomes" id="UP001596108">
    <property type="component" value="Unassembled WGS sequence"/>
</dbReference>
<gene>
    <name evidence="1" type="ORF">ACFPQ4_08580</name>
</gene>
<organism evidence="1 2">
    <name type="scientific">Cohnella yongneupensis</name>
    <dbReference type="NCBI Taxonomy" id="425006"/>
    <lineage>
        <taxon>Bacteria</taxon>
        <taxon>Bacillati</taxon>
        <taxon>Bacillota</taxon>
        <taxon>Bacilli</taxon>
        <taxon>Bacillales</taxon>
        <taxon>Paenibacillaceae</taxon>
        <taxon>Cohnella</taxon>
    </lineage>
</organism>
<evidence type="ECO:0000313" key="1">
    <source>
        <dbReference type="EMBL" id="MFC5529503.1"/>
    </source>
</evidence>
<reference evidence="2" key="1">
    <citation type="journal article" date="2019" name="Int. J. Syst. Evol. Microbiol.">
        <title>The Global Catalogue of Microorganisms (GCM) 10K type strain sequencing project: providing services to taxonomists for standard genome sequencing and annotation.</title>
        <authorList>
            <consortium name="The Broad Institute Genomics Platform"/>
            <consortium name="The Broad Institute Genome Sequencing Center for Infectious Disease"/>
            <person name="Wu L."/>
            <person name="Ma J."/>
        </authorList>
    </citation>
    <scope>NUCLEOTIDE SEQUENCE [LARGE SCALE GENOMIC DNA]</scope>
    <source>
        <strain evidence="2">CGMCC 1.18578</strain>
    </source>
</reference>
<comment type="caution">
    <text evidence="1">The sequence shown here is derived from an EMBL/GenBank/DDBJ whole genome shotgun (WGS) entry which is preliminary data.</text>
</comment>
<evidence type="ECO:0000313" key="2">
    <source>
        <dbReference type="Proteomes" id="UP001596108"/>
    </source>
</evidence>
<accession>A0ABW0QXM4</accession>
<protein>
    <submittedName>
        <fullName evidence="1">Uncharacterized protein</fullName>
    </submittedName>
</protein>
<dbReference type="EMBL" id="JBHSNC010000024">
    <property type="protein sequence ID" value="MFC5529503.1"/>
    <property type="molecule type" value="Genomic_DNA"/>
</dbReference>
<keyword evidence="2" id="KW-1185">Reference proteome</keyword>
<sequence>MELLIQSFKGVGQIRFGMTRNEVRNVIESDVQEFKKTPTSESLTDAFDFCHVYYKQDDTCEAIELFEPSIPIFQNEKLIGAQFKEVKKLFLLLDKDVEIDETGLTSYECGIALFVPSLSRSGKEKVEGVFVFRQGYYD</sequence>
<name>A0ABW0QXM4_9BACL</name>